<evidence type="ECO:0000313" key="2">
    <source>
        <dbReference type="EMBL" id="QBR90864.1"/>
    </source>
</evidence>
<protein>
    <submittedName>
        <fullName evidence="2">Uncharacterized protein</fullName>
    </submittedName>
</protein>
<dbReference type="KEGG" id="noy:EXE57_00205"/>
<dbReference type="OrthoDB" id="3788827at2"/>
<keyword evidence="1" id="KW-1133">Transmembrane helix</keyword>
<dbReference type="AlphaFoldDB" id="A0A4P7GGM4"/>
<keyword evidence="3" id="KW-1185">Reference proteome</keyword>
<dbReference type="EMBL" id="CP038267">
    <property type="protein sequence ID" value="QBR90864.1"/>
    <property type="molecule type" value="Genomic_DNA"/>
</dbReference>
<evidence type="ECO:0000256" key="1">
    <source>
        <dbReference type="SAM" id="Phobius"/>
    </source>
</evidence>
<name>A0A4P7GGM4_9ACTN</name>
<organism evidence="2 3">
    <name type="scientific">Nocardioides euryhalodurans</name>
    <dbReference type="NCBI Taxonomy" id="2518370"/>
    <lineage>
        <taxon>Bacteria</taxon>
        <taxon>Bacillati</taxon>
        <taxon>Actinomycetota</taxon>
        <taxon>Actinomycetes</taxon>
        <taxon>Propionibacteriales</taxon>
        <taxon>Nocardioidaceae</taxon>
        <taxon>Nocardioides</taxon>
    </lineage>
</organism>
<feature type="transmembrane region" description="Helical" evidence="1">
    <location>
        <begin position="72"/>
        <end position="93"/>
    </location>
</feature>
<feature type="transmembrane region" description="Helical" evidence="1">
    <location>
        <begin position="148"/>
        <end position="169"/>
    </location>
</feature>
<gene>
    <name evidence="2" type="ORF">EXE57_00205</name>
</gene>
<feature type="transmembrane region" description="Helical" evidence="1">
    <location>
        <begin position="100"/>
        <end position="122"/>
    </location>
</feature>
<keyword evidence="1" id="KW-0472">Membrane</keyword>
<feature type="transmembrane region" description="Helical" evidence="1">
    <location>
        <begin position="22"/>
        <end position="43"/>
    </location>
</feature>
<accession>A0A4P7GGM4</accession>
<reference evidence="2 3" key="1">
    <citation type="submission" date="2019-03" db="EMBL/GenBank/DDBJ databases">
        <title>Three New Species of Nocardioides, Nocardioides euryhalodurans sp. nov., Nocardioides seonyuensis sp. nov. and Nocardioides eburneoflavus sp. nov., Iolated from Soil.</title>
        <authorList>
            <person name="Roh S.G."/>
            <person name="Lee C."/>
            <person name="Kim M.-K."/>
            <person name="Kim S.B."/>
        </authorList>
    </citation>
    <scope>NUCLEOTIDE SEQUENCE [LARGE SCALE GENOMIC DNA]</scope>
    <source>
        <strain evidence="2 3">MMS17-SY117</strain>
    </source>
</reference>
<keyword evidence="1" id="KW-0812">Transmembrane</keyword>
<sequence length="184" mass="18436">MPGELTTRPSDRVDATSPVREAVLLLALFAAGGAVAGLVWHWLWSPPSGVVLDGVWYPDAAGLTEVFPATGLYVLVGVVTGLPLGVTSGLVLARRPLVTLALVVVGSALAAWLMLVVGQVGAPPDPQPLAARAANGTTLPGTLAVSGWSPFVAIPIGALAGLCTILICVSPRPPVAPTAVGDGG</sequence>
<evidence type="ECO:0000313" key="3">
    <source>
        <dbReference type="Proteomes" id="UP000294894"/>
    </source>
</evidence>
<dbReference type="RefSeq" id="WP_135072897.1">
    <property type="nucleotide sequence ID" value="NZ_CP038267.1"/>
</dbReference>
<proteinExistence type="predicted"/>
<dbReference type="Proteomes" id="UP000294894">
    <property type="component" value="Chromosome"/>
</dbReference>